<evidence type="ECO:0000313" key="1">
    <source>
        <dbReference type="EMBL" id="KAF3018059.1"/>
    </source>
</evidence>
<sequence length="87" mass="9653">MERCIVELTSGDGQAYTIHWDGTDEDNPDVLIVLIKHGHRTCFHIAVLCGNNDIEDAKAVCCQAVLYRTTQDDADVYFAVLDIGLQV</sequence>
<protein>
    <submittedName>
        <fullName evidence="1">Uncharacterized protein</fullName>
    </submittedName>
</protein>
<dbReference type="EMBL" id="SWKV01000505">
    <property type="protein sequence ID" value="KAF3018059.1"/>
    <property type="molecule type" value="Genomic_DNA"/>
</dbReference>
<gene>
    <name evidence="1" type="ORF">E8E12_000209</name>
</gene>
<accession>A0A9P4WF52</accession>
<organism evidence="1 2">
    <name type="scientific">Didymella heteroderae</name>
    <dbReference type="NCBI Taxonomy" id="1769908"/>
    <lineage>
        <taxon>Eukaryota</taxon>
        <taxon>Fungi</taxon>
        <taxon>Dikarya</taxon>
        <taxon>Ascomycota</taxon>
        <taxon>Pezizomycotina</taxon>
        <taxon>Dothideomycetes</taxon>
        <taxon>Pleosporomycetidae</taxon>
        <taxon>Pleosporales</taxon>
        <taxon>Pleosporineae</taxon>
        <taxon>Didymellaceae</taxon>
        <taxon>Didymella</taxon>
    </lineage>
</organism>
<dbReference type="OrthoDB" id="3774366at2759"/>
<reference evidence="1" key="1">
    <citation type="submission" date="2019-04" db="EMBL/GenBank/DDBJ databases">
        <title>Sequencing of skin fungus with MAO and IRED activity.</title>
        <authorList>
            <person name="Marsaioli A.J."/>
            <person name="Bonatto J.M.C."/>
            <person name="Reis Junior O."/>
        </authorList>
    </citation>
    <scope>NUCLEOTIDE SEQUENCE</scope>
    <source>
        <strain evidence="1">28M1</strain>
    </source>
</reference>
<feature type="non-terminal residue" evidence="1">
    <location>
        <position position="87"/>
    </location>
</feature>
<comment type="caution">
    <text evidence="1">The sequence shown here is derived from an EMBL/GenBank/DDBJ whole genome shotgun (WGS) entry which is preliminary data.</text>
</comment>
<dbReference type="Proteomes" id="UP000758155">
    <property type="component" value="Unassembled WGS sequence"/>
</dbReference>
<proteinExistence type="predicted"/>
<dbReference type="AlphaFoldDB" id="A0A9P4WF52"/>
<keyword evidence="2" id="KW-1185">Reference proteome</keyword>
<evidence type="ECO:0000313" key="2">
    <source>
        <dbReference type="Proteomes" id="UP000758155"/>
    </source>
</evidence>
<name>A0A9P4WF52_9PLEO</name>